<dbReference type="Gene3D" id="1.20.58.670">
    <property type="entry name" value="Dsl1p vesicle tethering complex, Tip20p subunit, domain D"/>
    <property type="match status" value="1"/>
</dbReference>
<dbReference type="InterPro" id="IPR042044">
    <property type="entry name" value="EXOC6PINT-1/Sec15/Tip20_C_dom2"/>
</dbReference>
<gene>
    <name evidence="1" type="ORF">L211DRAFT_849185</name>
</gene>
<dbReference type="PROSITE" id="PS51386">
    <property type="entry name" value="RINT1_TIP20"/>
    <property type="match status" value="1"/>
</dbReference>
<dbReference type="InterPro" id="IPR042042">
    <property type="entry name" value="Tip20p_domB"/>
</dbReference>
<evidence type="ECO:0000313" key="1">
    <source>
        <dbReference type="EMBL" id="RPB24029.1"/>
    </source>
</evidence>
<evidence type="ECO:0000313" key="2">
    <source>
        <dbReference type="Proteomes" id="UP000267821"/>
    </source>
</evidence>
<evidence type="ECO:0008006" key="3">
    <source>
        <dbReference type="Google" id="ProtNLM"/>
    </source>
</evidence>
<proteinExistence type="predicted"/>
<dbReference type="GO" id="GO:0060628">
    <property type="term" value="P:regulation of ER to Golgi vesicle-mediated transport"/>
    <property type="evidence" value="ECO:0007669"/>
    <property type="project" value="TreeGrafter"/>
</dbReference>
<keyword evidence="2" id="KW-1185">Reference proteome</keyword>
<dbReference type="InterPro" id="IPR007528">
    <property type="entry name" value="RINT1_Tip20"/>
</dbReference>
<dbReference type="PANTHER" id="PTHR13520">
    <property type="entry name" value="RAD50-INTERACTING PROTEIN 1 RINT-1"/>
    <property type="match status" value="1"/>
</dbReference>
<protein>
    <recommendedName>
        <fullName evidence="3">RINT-1 family protein</fullName>
    </recommendedName>
</protein>
<dbReference type="GO" id="GO:0006890">
    <property type="term" value="P:retrograde vesicle-mediated transport, Golgi to endoplasmic reticulum"/>
    <property type="evidence" value="ECO:0007669"/>
    <property type="project" value="InterPro"/>
</dbReference>
<accession>A0A3N4LR73</accession>
<organism evidence="1 2">
    <name type="scientific">Terfezia boudieri ATCC MYA-4762</name>
    <dbReference type="NCBI Taxonomy" id="1051890"/>
    <lineage>
        <taxon>Eukaryota</taxon>
        <taxon>Fungi</taxon>
        <taxon>Dikarya</taxon>
        <taxon>Ascomycota</taxon>
        <taxon>Pezizomycotina</taxon>
        <taxon>Pezizomycetes</taxon>
        <taxon>Pezizales</taxon>
        <taxon>Pezizaceae</taxon>
        <taxon>Terfezia</taxon>
    </lineage>
</organism>
<dbReference type="InParanoid" id="A0A3N4LR73"/>
<reference evidence="1 2" key="1">
    <citation type="journal article" date="2018" name="Nat. Ecol. Evol.">
        <title>Pezizomycetes genomes reveal the molecular basis of ectomycorrhizal truffle lifestyle.</title>
        <authorList>
            <person name="Murat C."/>
            <person name="Payen T."/>
            <person name="Noel B."/>
            <person name="Kuo A."/>
            <person name="Morin E."/>
            <person name="Chen J."/>
            <person name="Kohler A."/>
            <person name="Krizsan K."/>
            <person name="Balestrini R."/>
            <person name="Da Silva C."/>
            <person name="Montanini B."/>
            <person name="Hainaut M."/>
            <person name="Levati E."/>
            <person name="Barry K.W."/>
            <person name="Belfiori B."/>
            <person name="Cichocki N."/>
            <person name="Clum A."/>
            <person name="Dockter R.B."/>
            <person name="Fauchery L."/>
            <person name="Guy J."/>
            <person name="Iotti M."/>
            <person name="Le Tacon F."/>
            <person name="Lindquist E.A."/>
            <person name="Lipzen A."/>
            <person name="Malagnac F."/>
            <person name="Mello A."/>
            <person name="Molinier V."/>
            <person name="Miyauchi S."/>
            <person name="Poulain J."/>
            <person name="Riccioni C."/>
            <person name="Rubini A."/>
            <person name="Sitrit Y."/>
            <person name="Splivallo R."/>
            <person name="Traeger S."/>
            <person name="Wang M."/>
            <person name="Zifcakova L."/>
            <person name="Wipf D."/>
            <person name="Zambonelli A."/>
            <person name="Paolocci F."/>
            <person name="Nowrousian M."/>
            <person name="Ottonello S."/>
            <person name="Baldrian P."/>
            <person name="Spatafora J.W."/>
            <person name="Henrissat B."/>
            <person name="Nagy L.G."/>
            <person name="Aury J.M."/>
            <person name="Wincker P."/>
            <person name="Grigoriev I.V."/>
            <person name="Bonfante P."/>
            <person name="Martin F.M."/>
        </authorList>
    </citation>
    <scope>NUCLEOTIDE SEQUENCE [LARGE SCALE GENOMIC DNA]</scope>
    <source>
        <strain evidence="1 2">ATCC MYA-4762</strain>
    </source>
</reference>
<dbReference type="PANTHER" id="PTHR13520:SF0">
    <property type="entry name" value="RAD50-INTERACTING PROTEIN 1"/>
    <property type="match status" value="1"/>
</dbReference>
<name>A0A3N4LR73_9PEZI</name>
<dbReference type="GO" id="GO:0006888">
    <property type="term" value="P:endoplasmic reticulum to Golgi vesicle-mediated transport"/>
    <property type="evidence" value="ECO:0007669"/>
    <property type="project" value="InterPro"/>
</dbReference>
<dbReference type="Gene3D" id="1.20.58.1420">
    <property type="entry name" value="Dsl1p vesicle tethering complex, Tip20p subunit, domain B"/>
    <property type="match status" value="1"/>
</dbReference>
<dbReference type="AlphaFoldDB" id="A0A3N4LR73"/>
<dbReference type="Pfam" id="PF04437">
    <property type="entry name" value="RINT1_TIP1"/>
    <property type="match status" value="1"/>
</dbReference>
<dbReference type="Proteomes" id="UP000267821">
    <property type="component" value="Unassembled WGS sequence"/>
</dbReference>
<sequence length="818" mass="93223">MASPVQDARVEDFLNDKFQTLADLDTLDELLSSVQNQQSLLQSQACILEAAETAIHDTEKAAYEHSEKLLNQAQLFQQEQIDIDRRLQAIAASEETKDAARQIQASMDKLQRLEVAKGYVELIQLVHNLSEEAWKQIDTNPKAALVPYKELQHLYKNLKARHEETEEAAVHLVYHVKRTTSELWDSMKEKLSGEFQAILTRMGWPSTTLDVTQDPAFEVGFCKLLDLQEPELESFLHETEKDKECPVLLPLEVMAKPLGLRFRYHFEGDKQTNRLDKPEWFFNHILTLIEDYTPFANTYIQPLLDKHLPSSGRDTVLEFITAVLPMLRCKIRNLLPQIVQHAQLLSHFIHEMIKFDTVLRDDYLYASYGTDTEAIWEGITHEVLVKENWFAQWLKVEKDFALSRYQNIVNADDAWQIDYDSVEEHEAKPTKSAVRVKDLLETITECYRPLTSFMQRLRFLIDIQINILDQYLDKLNSSVEAFRVLSSSIARAVQGTSKEEADALKGIPGLERLCRVYGSAMYLEGCMRDWGEDVFFLEIWEELHDRSLNQSNQDKDKQVAGIMTMQDVADKTSSAVVSGDDDGALFDETAGAFKCLQEWTEEMIIEHVGNSVIEELRAYTRITIWSSIESDHTGSEDSNQPHSTLTISPEIAQPLTTLSSFYAYTSRILTAPSFRRIVRQTMALVQTHILDYIVARSQFSAFGARQLARDCTELWAVSAQFAPPPVVEGVTRKLKETCLLLTLPMKDGDEVPESEGFQDVLEEAGLGGGKSLMGIRTVVGRAFEDNEEARGVMEELGIRELLVAEVRGLLRRRVEAWA</sequence>
<dbReference type="EMBL" id="ML121543">
    <property type="protein sequence ID" value="RPB24029.1"/>
    <property type="molecule type" value="Genomic_DNA"/>
</dbReference>
<dbReference type="STRING" id="1051890.A0A3N4LR73"/>
<dbReference type="GO" id="GO:0070939">
    <property type="term" value="C:Dsl1/NZR complex"/>
    <property type="evidence" value="ECO:0007669"/>
    <property type="project" value="InterPro"/>
</dbReference>
<dbReference type="OrthoDB" id="2189254at2759"/>